<organism evidence="2 3">
    <name type="scientific">Piedraia hortae CBS 480.64</name>
    <dbReference type="NCBI Taxonomy" id="1314780"/>
    <lineage>
        <taxon>Eukaryota</taxon>
        <taxon>Fungi</taxon>
        <taxon>Dikarya</taxon>
        <taxon>Ascomycota</taxon>
        <taxon>Pezizomycotina</taxon>
        <taxon>Dothideomycetes</taxon>
        <taxon>Dothideomycetidae</taxon>
        <taxon>Capnodiales</taxon>
        <taxon>Piedraiaceae</taxon>
        <taxon>Piedraia</taxon>
    </lineage>
</organism>
<dbReference type="AlphaFoldDB" id="A0A6A7BS32"/>
<accession>A0A6A7BS32</accession>
<evidence type="ECO:0000313" key="3">
    <source>
        <dbReference type="Proteomes" id="UP000799421"/>
    </source>
</evidence>
<dbReference type="Proteomes" id="UP000799421">
    <property type="component" value="Unassembled WGS sequence"/>
</dbReference>
<evidence type="ECO:0000256" key="1">
    <source>
        <dbReference type="SAM" id="MobiDB-lite"/>
    </source>
</evidence>
<gene>
    <name evidence="2" type="ORF">K470DRAFT_290290</name>
</gene>
<reference evidence="2" key="1">
    <citation type="journal article" date="2020" name="Stud. Mycol.">
        <title>101 Dothideomycetes genomes: a test case for predicting lifestyles and emergence of pathogens.</title>
        <authorList>
            <person name="Haridas S."/>
            <person name="Albert R."/>
            <person name="Binder M."/>
            <person name="Bloem J."/>
            <person name="Labutti K."/>
            <person name="Salamov A."/>
            <person name="Andreopoulos B."/>
            <person name="Baker S."/>
            <person name="Barry K."/>
            <person name="Bills G."/>
            <person name="Bluhm B."/>
            <person name="Cannon C."/>
            <person name="Castanera R."/>
            <person name="Culley D."/>
            <person name="Daum C."/>
            <person name="Ezra D."/>
            <person name="Gonzalez J."/>
            <person name="Henrissat B."/>
            <person name="Kuo A."/>
            <person name="Liang C."/>
            <person name="Lipzen A."/>
            <person name="Lutzoni F."/>
            <person name="Magnuson J."/>
            <person name="Mondo S."/>
            <person name="Nolan M."/>
            <person name="Ohm R."/>
            <person name="Pangilinan J."/>
            <person name="Park H.-J."/>
            <person name="Ramirez L."/>
            <person name="Alfaro M."/>
            <person name="Sun H."/>
            <person name="Tritt A."/>
            <person name="Yoshinaga Y."/>
            <person name="Zwiers L.-H."/>
            <person name="Turgeon B."/>
            <person name="Goodwin S."/>
            <person name="Spatafora J."/>
            <person name="Crous P."/>
            <person name="Grigoriev I."/>
        </authorList>
    </citation>
    <scope>NUCLEOTIDE SEQUENCE</scope>
    <source>
        <strain evidence="2">CBS 480.64</strain>
    </source>
</reference>
<feature type="region of interest" description="Disordered" evidence="1">
    <location>
        <begin position="1"/>
        <end position="87"/>
    </location>
</feature>
<evidence type="ECO:0000313" key="2">
    <source>
        <dbReference type="EMBL" id="KAF2857872.1"/>
    </source>
</evidence>
<proteinExistence type="predicted"/>
<sequence>MACPDQHKRTPTVPRNSESVSQLYPPTRHQGGPILRTYRQGGFPLDDNGMGSPATSPHGSLRIGTSHQHPTTPLNMPFCKKKMRSPSTSTSLNGYQQMWCGCRTESMLLTLVAFLPSQADSIEMSSSCYDRPFQMDQLKQPRI</sequence>
<name>A0A6A7BS32_9PEZI</name>
<keyword evidence="3" id="KW-1185">Reference proteome</keyword>
<feature type="compositionally biased region" description="Polar residues" evidence="1">
    <location>
        <begin position="13"/>
        <end position="24"/>
    </location>
</feature>
<dbReference type="EMBL" id="MU006024">
    <property type="protein sequence ID" value="KAF2857872.1"/>
    <property type="molecule type" value="Genomic_DNA"/>
</dbReference>
<feature type="compositionally biased region" description="Polar residues" evidence="1">
    <location>
        <begin position="53"/>
        <end position="74"/>
    </location>
</feature>
<protein>
    <submittedName>
        <fullName evidence="2">Uncharacterized protein</fullName>
    </submittedName>
</protein>